<gene>
    <name evidence="1" type="ORF">PADG_11486</name>
</gene>
<keyword evidence="2" id="KW-1185">Reference proteome</keyword>
<organism evidence="1 2">
    <name type="scientific">Paracoccidioides brasiliensis (strain Pb18)</name>
    <dbReference type="NCBI Taxonomy" id="502780"/>
    <lineage>
        <taxon>Eukaryota</taxon>
        <taxon>Fungi</taxon>
        <taxon>Dikarya</taxon>
        <taxon>Ascomycota</taxon>
        <taxon>Pezizomycotina</taxon>
        <taxon>Eurotiomycetes</taxon>
        <taxon>Eurotiomycetidae</taxon>
        <taxon>Onygenales</taxon>
        <taxon>Ajellomycetaceae</taxon>
        <taxon>Paracoccidioides</taxon>
    </lineage>
</organism>
<dbReference type="EMBL" id="KN275959">
    <property type="protein sequence ID" value="KGM92295.1"/>
    <property type="molecule type" value="Genomic_DNA"/>
</dbReference>
<proteinExistence type="predicted"/>
<dbReference type="KEGG" id="pbn:PADG_11486"/>
<sequence>MANHRERINVVLYTALKQQDRLQNVFSNGTKADSNHQRICRRKPSYRDKIPALRPVVGGLMLWF</sequence>
<reference evidence="1 2" key="1">
    <citation type="journal article" date="2011" name="PLoS Genet.">
        <title>Comparative genomic analysis of human fungal pathogens causing paracoccidioidomycosis.</title>
        <authorList>
            <person name="Desjardins C.A."/>
            <person name="Champion M.D."/>
            <person name="Holder J.W."/>
            <person name="Muszewska A."/>
            <person name="Goldberg J."/>
            <person name="Bailao A.M."/>
            <person name="Brigido M.M."/>
            <person name="Ferreira M.E."/>
            <person name="Garcia A.M."/>
            <person name="Grynberg M."/>
            <person name="Gujja S."/>
            <person name="Heiman D.I."/>
            <person name="Henn M.R."/>
            <person name="Kodira C.D."/>
            <person name="Leon-Narvaez H."/>
            <person name="Longo L.V."/>
            <person name="Ma L.J."/>
            <person name="Malavazi I."/>
            <person name="Matsuo A.L."/>
            <person name="Morais F.V."/>
            <person name="Pereira M."/>
            <person name="Rodriguez-Brito S."/>
            <person name="Sakthikumar S."/>
            <person name="Salem-Izacc S.M."/>
            <person name="Sykes S.M."/>
            <person name="Teixeira M.M."/>
            <person name="Vallejo M.C."/>
            <person name="Walter M.E."/>
            <person name="Yandava C."/>
            <person name="Young S."/>
            <person name="Zeng Q."/>
            <person name="Zucker J."/>
            <person name="Felipe M.S."/>
            <person name="Goldman G.H."/>
            <person name="Haas B.J."/>
            <person name="McEwen J.G."/>
            <person name="Nino-Vega G."/>
            <person name="Puccia R."/>
            <person name="San-Blas G."/>
            <person name="Soares C.M."/>
            <person name="Birren B.W."/>
            <person name="Cuomo C.A."/>
        </authorList>
    </citation>
    <scope>NUCLEOTIDE SEQUENCE [LARGE SCALE GENOMIC DNA]</scope>
    <source>
        <strain evidence="1 2">Pb18</strain>
    </source>
</reference>
<dbReference type="AlphaFoldDB" id="A0A0A0HY65"/>
<dbReference type="HOGENOM" id="CLU_2868277_0_0_1"/>
<protein>
    <submittedName>
        <fullName evidence="1">Uncharacterized protein</fullName>
    </submittedName>
</protein>
<evidence type="ECO:0000313" key="1">
    <source>
        <dbReference type="EMBL" id="KGM92295.1"/>
    </source>
</evidence>
<dbReference type="RefSeq" id="XP_010758951.1">
    <property type="nucleotide sequence ID" value="XM_010760649.1"/>
</dbReference>
<evidence type="ECO:0000313" key="2">
    <source>
        <dbReference type="Proteomes" id="UP000001628"/>
    </source>
</evidence>
<dbReference type="Proteomes" id="UP000001628">
    <property type="component" value="Unassembled WGS sequence"/>
</dbReference>
<dbReference type="InParanoid" id="A0A0A0HY65"/>
<dbReference type="GeneID" id="22587383"/>
<name>A0A0A0HY65_PARBD</name>
<accession>A0A0A0HY65</accession>
<dbReference type="VEuPathDB" id="FungiDB:PADG_11486"/>